<dbReference type="Pfam" id="PF00646">
    <property type="entry name" value="F-box"/>
    <property type="match status" value="1"/>
</dbReference>
<feature type="domain" description="At1g61320/AtMIF1 LRR" evidence="2">
    <location>
        <begin position="147"/>
        <end position="343"/>
    </location>
</feature>
<dbReference type="InterPro" id="IPR032675">
    <property type="entry name" value="LRR_dom_sf"/>
</dbReference>
<dbReference type="AlphaFoldDB" id="A0AAV1CS27"/>
<evidence type="ECO:0000313" key="3">
    <source>
        <dbReference type="EMBL" id="CAI9098161.1"/>
    </source>
</evidence>
<dbReference type="Proteomes" id="UP001161247">
    <property type="component" value="Chromosome 3"/>
</dbReference>
<dbReference type="InterPro" id="IPR053772">
    <property type="entry name" value="At1g61320/At1g61330-like"/>
</dbReference>
<sequence>METEQGADLISSLPPDVLFLIASKIPLKEAIRTAVLSTAWKNLWRGNILRLEMGVFSRTADLEAKEKIKQSIGTFLMCSDHPERLRLCINSVREDYSSNSTSKIVDESMAVFTKGKGELHFDFLAVRDQEQLKSVRTKFNLILETGTLKIDGFSTLKSLHLRSVTRVGHYLLPELFSGCVSLERLMIEKCSGLLNLEIKANSCLRELRIIDCFHINSIKLVAPGLQTFFNRGILSVVQIDAPQLVDATLNFRHGIGHNNFDCEDVLCLLFSLRDVEKLTISGWLIECLCMAGVIFGQLAFKFEKLKELICMDSGMDAMKRDSIACFLNNTTILERLFVKVDGNLDQITSPNLHGFWHEPHLWKDYAEVKSNASPLVHLKTIQLVGLTGGKEDELLLIDLLLHVAVNVKEMIMTFPDKSTWKVRVIPRSQLHYAVKPNQKHKLISSPNGYSVYVLTETPQT</sequence>
<evidence type="ECO:0000259" key="1">
    <source>
        <dbReference type="Pfam" id="PF00646"/>
    </source>
</evidence>
<keyword evidence="4" id="KW-1185">Reference proteome</keyword>
<dbReference type="EMBL" id="OX459120">
    <property type="protein sequence ID" value="CAI9098161.1"/>
    <property type="molecule type" value="Genomic_DNA"/>
</dbReference>
<organism evidence="3 4">
    <name type="scientific">Oldenlandia corymbosa var. corymbosa</name>
    <dbReference type="NCBI Taxonomy" id="529605"/>
    <lineage>
        <taxon>Eukaryota</taxon>
        <taxon>Viridiplantae</taxon>
        <taxon>Streptophyta</taxon>
        <taxon>Embryophyta</taxon>
        <taxon>Tracheophyta</taxon>
        <taxon>Spermatophyta</taxon>
        <taxon>Magnoliopsida</taxon>
        <taxon>eudicotyledons</taxon>
        <taxon>Gunneridae</taxon>
        <taxon>Pentapetalae</taxon>
        <taxon>asterids</taxon>
        <taxon>lamiids</taxon>
        <taxon>Gentianales</taxon>
        <taxon>Rubiaceae</taxon>
        <taxon>Rubioideae</taxon>
        <taxon>Spermacoceae</taxon>
        <taxon>Hedyotis-Oldenlandia complex</taxon>
        <taxon>Oldenlandia</taxon>
    </lineage>
</organism>
<name>A0AAV1CS27_OLDCO</name>
<dbReference type="PANTHER" id="PTHR34145:SF53">
    <property type="entry name" value="LEUCINE-RICH REPEAT DOMAIN SUPERFAMILY"/>
    <property type="match status" value="1"/>
</dbReference>
<dbReference type="Gene3D" id="3.80.10.10">
    <property type="entry name" value="Ribonuclease Inhibitor"/>
    <property type="match status" value="1"/>
</dbReference>
<feature type="domain" description="F-box" evidence="1">
    <location>
        <begin position="10"/>
        <end position="49"/>
    </location>
</feature>
<protein>
    <submittedName>
        <fullName evidence="3">OLC1v1034759C2</fullName>
    </submittedName>
</protein>
<dbReference type="InterPro" id="IPR055357">
    <property type="entry name" value="LRR_At1g61320_AtMIF1"/>
</dbReference>
<evidence type="ECO:0000259" key="2">
    <source>
        <dbReference type="Pfam" id="PF23622"/>
    </source>
</evidence>
<gene>
    <name evidence="3" type="ORF">OLC1_LOCUS8450</name>
</gene>
<proteinExistence type="predicted"/>
<dbReference type="PANTHER" id="PTHR34145">
    <property type="entry name" value="OS02G0105600 PROTEIN"/>
    <property type="match status" value="1"/>
</dbReference>
<dbReference type="Pfam" id="PF23622">
    <property type="entry name" value="LRR_At1g61320_AtMIF1"/>
    <property type="match status" value="1"/>
</dbReference>
<dbReference type="SUPFAM" id="SSF52047">
    <property type="entry name" value="RNI-like"/>
    <property type="match status" value="1"/>
</dbReference>
<dbReference type="InterPro" id="IPR001810">
    <property type="entry name" value="F-box_dom"/>
</dbReference>
<accession>A0AAV1CS27</accession>
<reference evidence="3" key="1">
    <citation type="submission" date="2023-03" db="EMBL/GenBank/DDBJ databases">
        <authorList>
            <person name="Julca I."/>
        </authorList>
    </citation>
    <scope>NUCLEOTIDE SEQUENCE</scope>
</reference>
<dbReference type="InterPro" id="IPR036047">
    <property type="entry name" value="F-box-like_dom_sf"/>
</dbReference>
<evidence type="ECO:0000313" key="4">
    <source>
        <dbReference type="Proteomes" id="UP001161247"/>
    </source>
</evidence>
<dbReference type="CDD" id="cd22160">
    <property type="entry name" value="F-box_AtFBL13-like"/>
    <property type="match status" value="1"/>
</dbReference>
<dbReference type="SUPFAM" id="SSF81383">
    <property type="entry name" value="F-box domain"/>
    <property type="match status" value="1"/>
</dbReference>
<dbReference type="InterPro" id="IPR053781">
    <property type="entry name" value="F-box_AtFBL13-like"/>
</dbReference>